<evidence type="ECO:0000256" key="1">
    <source>
        <dbReference type="ARBA" id="ARBA00023125"/>
    </source>
</evidence>
<feature type="region of interest" description="Disordered" evidence="6">
    <location>
        <begin position="93"/>
        <end position="146"/>
    </location>
</feature>
<accession>A0A0H5BYK3</accession>
<feature type="DNA-binding region" description="Homeobox" evidence="4">
    <location>
        <begin position="178"/>
        <end position="237"/>
    </location>
</feature>
<dbReference type="Proteomes" id="UP000094389">
    <property type="component" value="Unassembled WGS sequence"/>
</dbReference>
<keyword evidence="1 4" id="KW-0238">DNA-binding</keyword>
<keyword evidence="2 4" id="KW-0371">Homeobox</keyword>
<sequence length="414" mass="45697">MSLTMSPPSVTQSSQRAGTQLPPLSSILNSPKDHSEPVSPVQDARQPQLKPLDMRTPIRLPSFDSLQFDKVRPAFHHSHSFSGLTSVSKISATPRGSFTLPTPVSTKPSLTSTHHSSSTTSLPQLTSSTLHTPVSTIGQPVAGQQESPLVEKRSFAFISHSPSTFPSQEPSIDNAQLARRKRRRTSPGELAVLLAEFQLGQTPNRAKRIEIASKVNMTEKAVQIWFQNRRQTLRRQSNTQREVHHLELPPQMTPFTPVSSELKTDYQPTSPPQHQQQPQHGSSSPVHNTPSRPPRNSSSSKSPNTFTFRLTKHSTSPVKTETIMTPVPPGYRSRQKPVMRVNSQPATSETHSSPVHSENVSPKSSPVKSPVKRTIEGESVKRQPLAEICLNKDIKPDTKDSSVVSLPKMKQLVE</sequence>
<dbReference type="Proteomes" id="UP000038830">
    <property type="component" value="Unassembled WGS sequence"/>
</dbReference>
<feature type="region of interest" description="Disordered" evidence="6">
    <location>
        <begin position="1"/>
        <end position="56"/>
    </location>
</feature>
<evidence type="ECO:0000313" key="8">
    <source>
        <dbReference type="EMBL" id="CEP20570.1"/>
    </source>
</evidence>
<feature type="region of interest" description="Disordered" evidence="6">
    <location>
        <begin position="234"/>
        <end position="378"/>
    </location>
</feature>
<comment type="subcellular location">
    <subcellularLocation>
        <location evidence="4 5">Nucleus</location>
    </subcellularLocation>
</comment>
<dbReference type="InterPro" id="IPR009057">
    <property type="entry name" value="Homeodomain-like_sf"/>
</dbReference>
<dbReference type="PANTHER" id="PTHR24324">
    <property type="entry name" value="HOMEOBOX PROTEIN HHEX"/>
    <property type="match status" value="1"/>
</dbReference>
<reference evidence="8" key="1">
    <citation type="submission" date="2014-12" db="EMBL/GenBank/DDBJ databases">
        <authorList>
            <person name="Jaenicke S."/>
        </authorList>
    </citation>
    <scope>NUCLEOTIDE SEQUENCE [LARGE SCALE GENOMIC DNA]</scope>
    <source>
        <strain evidence="8">CBS1600</strain>
    </source>
</reference>
<dbReference type="OMA" id="KTETIMT"/>
<evidence type="ECO:0000256" key="4">
    <source>
        <dbReference type="PROSITE-ProRule" id="PRU00108"/>
    </source>
</evidence>
<evidence type="ECO:0000259" key="7">
    <source>
        <dbReference type="PROSITE" id="PS50071"/>
    </source>
</evidence>
<name>A0A0H5BYK3_CYBJN</name>
<dbReference type="SMART" id="SM00389">
    <property type="entry name" value="HOX"/>
    <property type="match status" value="1"/>
</dbReference>
<dbReference type="GO" id="GO:0000981">
    <property type="term" value="F:DNA-binding transcription factor activity, RNA polymerase II-specific"/>
    <property type="evidence" value="ECO:0007669"/>
    <property type="project" value="InterPro"/>
</dbReference>
<evidence type="ECO:0000256" key="6">
    <source>
        <dbReference type="SAM" id="MobiDB-lite"/>
    </source>
</evidence>
<feature type="compositionally biased region" description="Low complexity" evidence="6">
    <location>
        <begin position="294"/>
        <end position="304"/>
    </location>
</feature>
<dbReference type="EMBL" id="KV453925">
    <property type="protein sequence ID" value="ODV75867.1"/>
    <property type="molecule type" value="Genomic_DNA"/>
</dbReference>
<accession>A0A1E4S8J9</accession>
<keyword evidence="3 4" id="KW-0539">Nucleus</keyword>
<feature type="compositionally biased region" description="Polar residues" evidence="6">
    <location>
        <begin position="134"/>
        <end position="146"/>
    </location>
</feature>
<dbReference type="Gene3D" id="1.10.10.60">
    <property type="entry name" value="Homeodomain-like"/>
    <property type="match status" value="1"/>
</dbReference>
<feature type="compositionally biased region" description="Polar residues" evidence="6">
    <location>
        <begin position="305"/>
        <end position="323"/>
    </location>
</feature>
<dbReference type="GeneID" id="30987885"/>
<dbReference type="SUPFAM" id="SSF46689">
    <property type="entry name" value="Homeodomain-like"/>
    <property type="match status" value="1"/>
</dbReference>
<dbReference type="OrthoDB" id="6159439at2759"/>
<evidence type="ECO:0000313" key="9">
    <source>
        <dbReference type="EMBL" id="ODV75867.1"/>
    </source>
</evidence>
<feature type="compositionally biased region" description="Polar residues" evidence="6">
    <location>
        <begin position="341"/>
        <end position="359"/>
    </location>
</feature>
<dbReference type="RefSeq" id="XP_020072906.1">
    <property type="nucleotide sequence ID" value="XM_020213489.1"/>
</dbReference>
<organism evidence="8 10">
    <name type="scientific">Cyberlindnera jadinii (strain ATCC 18201 / CBS 1600 / BCRC 20928 / JCM 3617 / NBRC 0987 / NRRL Y-1542)</name>
    <name type="common">Torula yeast</name>
    <name type="synonym">Candida utilis</name>
    <dbReference type="NCBI Taxonomy" id="983966"/>
    <lineage>
        <taxon>Eukaryota</taxon>
        <taxon>Fungi</taxon>
        <taxon>Dikarya</taxon>
        <taxon>Ascomycota</taxon>
        <taxon>Saccharomycotina</taxon>
        <taxon>Saccharomycetes</taxon>
        <taxon>Phaffomycetales</taxon>
        <taxon>Phaffomycetaceae</taxon>
        <taxon>Cyberlindnera</taxon>
    </lineage>
</organism>
<evidence type="ECO:0000256" key="5">
    <source>
        <dbReference type="RuleBase" id="RU000682"/>
    </source>
</evidence>
<protein>
    <submittedName>
        <fullName evidence="9">Homeobox-domain-containing protein</fullName>
    </submittedName>
    <submittedName>
        <fullName evidence="8">YOX1 protein</fullName>
    </submittedName>
</protein>
<reference evidence="9 11" key="3">
    <citation type="journal article" date="2016" name="Proc. Natl. Acad. Sci. U.S.A.">
        <title>Comparative genomics of biotechnologically important yeasts.</title>
        <authorList>
            <person name="Riley R."/>
            <person name="Haridas S."/>
            <person name="Wolfe K.H."/>
            <person name="Lopes M.R."/>
            <person name="Hittinger C.T."/>
            <person name="Goeker M."/>
            <person name="Salamov A.A."/>
            <person name="Wisecaver J.H."/>
            <person name="Long T.M."/>
            <person name="Calvey C.H."/>
            <person name="Aerts A.L."/>
            <person name="Barry K.W."/>
            <person name="Choi C."/>
            <person name="Clum A."/>
            <person name="Coughlan A.Y."/>
            <person name="Deshpande S."/>
            <person name="Douglass A.P."/>
            <person name="Hanson S.J."/>
            <person name="Klenk H.-P."/>
            <person name="LaButti K.M."/>
            <person name="Lapidus A."/>
            <person name="Lindquist E.A."/>
            <person name="Lipzen A.M."/>
            <person name="Meier-Kolthoff J.P."/>
            <person name="Ohm R.A."/>
            <person name="Otillar R.P."/>
            <person name="Pangilinan J.L."/>
            <person name="Peng Y."/>
            <person name="Rokas A."/>
            <person name="Rosa C.A."/>
            <person name="Scheuner C."/>
            <person name="Sibirny A.A."/>
            <person name="Slot J.C."/>
            <person name="Stielow J.B."/>
            <person name="Sun H."/>
            <person name="Kurtzman C.P."/>
            <person name="Blackwell M."/>
            <person name="Grigoriev I.V."/>
            <person name="Jeffries T.W."/>
        </authorList>
    </citation>
    <scope>NUCLEOTIDE SEQUENCE [LARGE SCALE GENOMIC DNA]</scope>
    <source>
        <strain evidence="11">ATCC 18201 / CBS 1600 / BCRC 20928 / JCM 3617 / NBRC 0987 / NRRL Y-1542</strain>
        <strain evidence="9">NRRL Y-1542</strain>
    </source>
</reference>
<keyword evidence="11" id="KW-1185">Reference proteome</keyword>
<feature type="compositionally biased region" description="Polar residues" evidence="6">
    <location>
        <begin position="93"/>
        <end position="104"/>
    </location>
</feature>
<dbReference type="STRING" id="983966.A0A0H5BYK3"/>
<feature type="compositionally biased region" description="Low complexity" evidence="6">
    <location>
        <begin position="105"/>
        <end position="133"/>
    </location>
</feature>
<gene>
    <name evidence="8" type="primary">YOX1</name>
    <name evidence="8" type="ORF">BN1211_0469</name>
    <name evidence="9" type="ORF">CYBJADRAFT_159877</name>
</gene>
<dbReference type="Pfam" id="PF00046">
    <property type="entry name" value="Homeodomain"/>
    <property type="match status" value="1"/>
</dbReference>
<feature type="region of interest" description="Disordered" evidence="6">
    <location>
        <begin position="392"/>
        <end position="414"/>
    </location>
</feature>
<feature type="compositionally biased region" description="Low complexity" evidence="6">
    <location>
        <begin position="272"/>
        <end position="285"/>
    </location>
</feature>
<feature type="compositionally biased region" description="Low complexity" evidence="6">
    <location>
        <begin position="360"/>
        <end position="369"/>
    </location>
</feature>
<dbReference type="InterPro" id="IPR051000">
    <property type="entry name" value="Homeobox_DNA-bind_prot"/>
</dbReference>
<dbReference type="EMBL" id="CDQK01000001">
    <property type="protein sequence ID" value="CEP20570.1"/>
    <property type="molecule type" value="Genomic_DNA"/>
</dbReference>
<reference evidence="10" key="2">
    <citation type="journal article" date="2015" name="J. Biotechnol.">
        <title>The structure of the Cyberlindnera jadinii genome and its relation to Candida utilis analyzed by the occurrence of single nucleotide polymorphisms.</title>
        <authorList>
            <person name="Rupp O."/>
            <person name="Brinkrolf K."/>
            <person name="Buerth C."/>
            <person name="Kunigo M."/>
            <person name="Schneider J."/>
            <person name="Jaenicke S."/>
            <person name="Goesmann A."/>
            <person name="Puehler A."/>
            <person name="Jaeger K.-E."/>
            <person name="Ernst J.F."/>
        </authorList>
    </citation>
    <scope>NUCLEOTIDE SEQUENCE [LARGE SCALE GENOMIC DNA]</scope>
    <source>
        <strain evidence="10">ATCC 18201 / CBS 1600 / BCRC 20928 / JCM 3617 / NBRC 0987 / NRRL Y-1542</strain>
    </source>
</reference>
<dbReference type="InterPro" id="IPR017970">
    <property type="entry name" value="Homeobox_CS"/>
</dbReference>
<dbReference type="GO" id="GO:0005634">
    <property type="term" value="C:nucleus"/>
    <property type="evidence" value="ECO:0007669"/>
    <property type="project" value="UniProtKB-SubCell"/>
</dbReference>
<evidence type="ECO:0000256" key="3">
    <source>
        <dbReference type="ARBA" id="ARBA00023242"/>
    </source>
</evidence>
<evidence type="ECO:0000313" key="11">
    <source>
        <dbReference type="Proteomes" id="UP000094389"/>
    </source>
</evidence>
<dbReference type="InterPro" id="IPR001356">
    <property type="entry name" value="HD"/>
</dbReference>
<dbReference type="GO" id="GO:0000978">
    <property type="term" value="F:RNA polymerase II cis-regulatory region sequence-specific DNA binding"/>
    <property type="evidence" value="ECO:0007669"/>
    <property type="project" value="TreeGrafter"/>
</dbReference>
<feature type="compositionally biased region" description="Polar residues" evidence="6">
    <location>
        <begin position="1"/>
        <end position="29"/>
    </location>
</feature>
<dbReference type="AlphaFoldDB" id="A0A0H5BYK3"/>
<evidence type="ECO:0000256" key="2">
    <source>
        <dbReference type="ARBA" id="ARBA00023155"/>
    </source>
</evidence>
<dbReference type="PANTHER" id="PTHR24324:SF9">
    <property type="entry name" value="HOMEOBOX DOMAIN-CONTAINING PROTEIN"/>
    <property type="match status" value="1"/>
</dbReference>
<dbReference type="PROSITE" id="PS50071">
    <property type="entry name" value="HOMEOBOX_2"/>
    <property type="match status" value="1"/>
</dbReference>
<proteinExistence type="predicted"/>
<feature type="domain" description="Homeobox" evidence="7">
    <location>
        <begin position="176"/>
        <end position="236"/>
    </location>
</feature>
<dbReference type="CDD" id="cd00086">
    <property type="entry name" value="homeodomain"/>
    <property type="match status" value="1"/>
</dbReference>
<dbReference type="GO" id="GO:0030154">
    <property type="term" value="P:cell differentiation"/>
    <property type="evidence" value="ECO:0007669"/>
    <property type="project" value="TreeGrafter"/>
</dbReference>
<evidence type="ECO:0000313" key="10">
    <source>
        <dbReference type="Proteomes" id="UP000038830"/>
    </source>
</evidence>
<dbReference type="PROSITE" id="PS00027">
    <property type="entry name" value="HOMEOBOX_1"/>
    <property type="match status" value="1"/>
</dbReference>